<dbReference type="InterPro" id="IPR024344">
    <property type="entry name" value="MDMPI_metal-binding"/>
</dbReference>
<gene>
    <name evidence="2" type="ORF">SAMN05660657_02990</name>
</gene>
<organism evidence="2 3">
    <name type="scientific">Geodermatophilus amargosae</name>
    <dbReference type="NCBI Taxonomy" id="1296565"/>
    <lineage>
        <taxon>Bacteria</taxon>
        <taxon>Bacillati</taxon>
        <taxon>Actinomycetota</taxon>
        <taxon>Actinomycetes</taxon>
        <taxon>Geodermatophilales</taxon>
        <taxon>Geodermatophilaceae</taxon>
        <taxon>Geodermatophilus</taxon>
    </lineage>
</organism>
<dbReference type="EMBL" id="FPBA01000010">
    <property type="protein sequence ID" value="SFT77447.1"/>
    <property type="molecule type" value="Genomic_DNA"/>
</dbReference>
<reference evidence="3" key="1">
    <citation type="submission" date="2016-10" db="EMBL/GenBank/DDBJ databases">
        <authorList>
            <person name="Varghese N."/>
            <person name="Submissions S."/>
        </authorList>
    </citation>
    <scope>NUCLEOTIDE SEQUENCE [LARGE SCALE GENOMIC DNA]</scope>
    <source>
        <strain evidence="3">DSM 46136</strain>
    </source>
</reference>
<keyword evidence="3" id="KW-1185">Reference proteome</keyword>
<protein>
    <submittedName>
        <fullName evidence="2">TIGR03086 family protein</fullName>
    </submittedName>
</protein>
<feature type="domain" description="Mycothiol-dependent maleylpyruvate isomerase metal-binding" evidence="1">
    <location>
        <begin position="20"/>
        <end position="118"/>
    </location>
</feature>
<dbReference type="NCBIfam" id="TIGR03083">
    <property type="entry name" value="maleylpyruvate isomerase family mycothiol-dependent enzyme"/>
    <property type="match status" value="1"/>
</dbReference>
<dbReference type="Pfam" id="PF11716">
    <property type="entry name" value="MDMPI_N"/>
    <property type="match status" value="1"/>
</dbReference>
<evidence type="ECO:0000259" key="1">
    <source>
        <dbReference type="Pfam" id="PF11716"/>
    </source>
</evidence>
<sequence length="190" mass="18691">MSPGPAGDVALFARAAGYALEALAEVTDLDRPTPCAGWDLRALLLHLADSADGLTALARGGELALPDPPRAGDADPAAVARARLLALLDAVTSAGDDGAGAAARAGAVEVAAHGWDVARACGSTRPVPPGLAADLLAVATSSLPDGVRPHLFAAPVDLPATAPAEDRLVAFLGRRPAALPVAPGVSGPGS</sequence>
<dbReference type="GO" id="GO:0046872">
    <property type="term" value="F:metal ion binding"/>
    <property type="evidence" value="ECO:0007669"/>
    <property type="project" value="InterPro"/>
</dbReference>
<dbReference type="Gene3D" id="1.20.120.450">
    <property type="entry name" value="dinb family like domain"/>
    <property type="match status" value="1"/>
</dbReference>
<dbReference type="InterPro" id="IPR017517">
    <property type="entry name" value="Maleyloyr_isom"/>
</dbReference>
<dbReference type="STRING" id="1296565.SAMN05660657_02990"/>
<dbReference type="AlphaFoldDB" id="A0A1I7ARB6"/>
<accession>A0A1I7ARB6</accession>
<evidence type="ECO:0000313" key="3">
    <source>
        <dbReference type="Proteomes" id="UP000199546"/>
    </source>
</evidence>
<dbReference type="SUPFAM" id="SSF109854">
    <property type="entry name" value="DinB/YfiT-like putative metalloenzymes"/>
    <property type="match status" value="1"/>
</dbReference>
<dbReference type="Proteomes" id="UP000199546">
    <property type="component" value="Unassembled WGS sequence"/>
</dbReference>
<proteinExistence type="predicted"/>
<evidence type="ECO:0000313" key="2">
    <source>
        <dbReference type="EMBL" id="SFT77447.1"/>
    </source>
</evidence>
<dbReference type="InterPro" id="IPR034660">
    <property type="entry name" value="DinB/YfiT-like"/>
</dbReference>
<name>A0A1I7ARB6_9ACTN</name>